<evidence type="ECO:0000313" key="2">
    <source>
        <dbReference type="EMBL" id="QRO80388.1"/>
    </source>
</evidence>
<keyword evidence="1" id="KW-0812">Transmembrane</keyword>
<keyword evidence="3" id="KW-1185">Reference proteome</keyword>
<evidence type="ECO:0000256" key="1">
    <source>
        <dbReference type="SAM" id="Phobius"/>
    </source>
</evidence>
<dbReference type="EMBL" id="CP069483">
    <property type="protein sequence ID" value="QRO80388.1"/>
    <property type="molecule type" value="Genomic_DNA"/>
</dbReference>
<name>A0A892IDZ0_9BURK</name>
<dbReference type="Proteomes" id="UP000625568">
    <property type="component" value="Chromosome 2"/>
</dbReference>
<dbReference type="PROSITE" id="PS50244">
    <property type="entry name" value="S5A_REDUCTASE"/>
    <property type="match status" value="1"/>
</dbReference>
<dbReference type="InterPro" id="IPR010721">
    <property type="entry name" value="UstE-like"/>
</dbReference>
<proteinExistence type="predicted"/>
<feature type="transmembrane region" description="Helical" evidence="1">
    <location>
        <begin position="135"/>
        <end position="156"/>
    </location>
</feature>
<reference evidence="2 3" key="1">
    <citation type="submission" date="2021-02" db="EMBL/GenBank/DDBJ databases">
        <title>FDA dAtabase for Regulatory Grade micrObial Sequences (FDA-ARGOS): Supporting development and validation of Infectious Disease Dx tests.</title>
        <authorList>
            <person name="Minogue T."/>
            <person name="Wolcott M."/>
            <person name="Wasieloski L."/>
            <person name="Aguilar W."/>
            <person name="Moore D."/>
            <person name="Jaissle J."/>
            <person name="Tallon L."/>
            <person name="Sadzewicz L."/>
            <person name="Zhao X."/>
            <person name="Boylan J."/>
            <person name="Ott S."/>
            <person name="Bowen H."/>
            <person name="Vavikolanu K."/>
            <person name="Mehta A."/>
            <person name="Aluvathingal J."/>
            <person name="Nadendla S."/>
            <person name="Yan Y."/>
            <person name="Sichtig H."/>
        </authorList>
    </citation>
    <scope>NUCLEOTIDE SEQUENCE [LARGE SCALE GENOMIC DNA]</scope>
    <source>
        <strain evidence="2 3">FDAARGOS_1272</strain>
    </source>
</reference>
<keyword evidence="1" id="KW-0472">Membrane</keyword>
<protein>
    <submittedName>
        <fullName evidence="2">DUF1295 domain-containing protein</fullName>
    </submittedName>
</protein>
<dbReference type="RefSeq" id="WP_006765621.1">
    <property type="nucleotide sequence ID" value="NZ_CP033838.1"/>
</dbReference>
<dbReference type="PANTHER" id="PTHR32251">
    <property type="entry name" value="3-OXO-5-ALPHA-STEROID 4-DEHYDROGENASE"/>
    <property type="match status" value="1"/>
</dbReference>
<feature type="transmembrane region" description="Helical" evidence="1">
    <location>
        <begin position="71"/>
        <end position="88"/>
    </location>
</feature>
<feature type="transmembrane region" description="Helical" evidence="1">
    <location>
        <begin position="186"/>
        <end position="208"/>
    </location>
</feature>
<feature type="transmembrane region" description="Helical" evidence="1">
    <location>
        <begin position="100"/>
        <end position="120"/>
    </location>
</feature>
<accession>A0A892IDZ0</accession>
<dbReference type="AlphaFoldDB" id="A0A892IDZ0"/>
<dbReference type="Gene3D" id="1.20.120.1630">
    <property type="match status" value="1"/>
</dbReference>
<gene>
    <name evidence="2" type="ORF">I6K02_18850</name>
</gene>
<sequence length="260" mass="29344">MDASASDLVTAGDRRLAPLWVRFFMKCFERGCTLGGGPRVATIRWAVNFHKVVTLFVIYGMMVGYHEFSTAAWVYLALHGIYGYTWLIKDIAYPNRALDMPLTVGGVIYLYVALIGWYWLMPWLLIAGHVRPDGWTIFVAIALHTLGVVLMATADVQKNLLMRYRAGLVTDGVFRYTRNPNYFGEIMIYSAYCLLAGHWLAWAILAYASVTVFFPRMLAKDASIARYPGWADYKARTGLLIPWALLNGRAIADLVKREPA</sequence>
<dbReference type="GO" id="GO:0016020">
    <property type="term" value="C:membrane"/>
    <property type="evidence" value="ECO:0007669"/>
    <property type="project" value="TreeGrafter"/>
</dbReference>
<dbReference type="GeneID" id="93130342"/>
<dbReference type="PANTHER" id="PTHR32251:SF33">
    <property type="entry name" value="STEROID 5-ALPHA REDUCTASE C-TERMINAL DOMAIN-CONTAINING PROTEIN"/>
    <property type="match status" value="1"/>
</dbReference>
<evidence type="ECO:0000313" key="3">
    <source>
        <dbReference type="Proteomes" id="UP000625568"/>
    </source>
</evidence>
<keyword evidence="1" id="KW-1133">Transmembrane helix</keyword>
<dbReference type="Pfam" id="PF06966">
    <property type="entry name" value="DUF1295"/>
    <property type="match status" value="1"/>
</dbReference>
<organism evidence="2 3">
    <name type="scientific">Burkholderia dolosa</name>
    <dbReference type="NCBI Taxonomy" id="152500"/>
    <lineage>
        <taxon>Bacteria</taxon>
        <taxon>Pseudomonadati</taxon>
        <taxon>Pseudomonadota</taxon>
        <taxon>Betaproteobacteria</taxon>
        <taxon>Burkholderiales</taxon>
        <taxon>Burkholderiaceae</taxon>
        <taxon>Burkholderia</taxon>
        <taxon>Burkholderia cepacia complex</taxon>
    </lineage>
</organism>
<feature type="transmembrane region" description="Helical" evidence="1">
    <location>
        <begin position="45"/>
        <end position="65"/>
    </location>
</feature>